<organism evidence="1 2">
    <name type="scientific">Paraburkholderia lacunae</name>
    <dbReference type="NCBI Taxonomy" id="2211104"/>
    <lineage>
        <taxon>Bacteria</taxon>
        <taxon>Pseudomonadati</taxon>
        <taxon>Pseudomonadota</taxon>
        <taxon>Betaproteobacteria</taxon>
        <taxon>Burkholderiales</taxon>
        <taxon>Burkholderiaceae</taxon>
        <taxon>Paraburkholderia</taxon>
    </lineage>
</organism>
<keyword evidence="2" id="KW-1185">Reference proteome</keyword>
<reference evidence="2" key="1">
    <citation type="submission" date="2018-05" db="EMBL/GenBank/DDBJ databases">
        <authorList>
            <person name="Feng T."/>
        </authorList>
    </citation>
    <scope>NUCLEOTIDE SEQUENCE [LARGE SCALE GENOMIC DNA]</scope>
    <source>
        <strain evidence="2">S27</strain>
    </source>
</reference>
<dbReference type="EMBL" id="QHKS01000052">
    <property type="protein sequence ID" value="RDJ97561.1"/>
    <property type="molecule type" value="Genomic_DNA"/>
</dbReference>
<gene>
    <name evidence="1" type="ORF">DLM46_37250</name>
</gene>
<dbReference type="Proteomes" id="UP000254875">
    <property type="component" value="Unassembled WGS sequence"/>
</dbReference>
<comment type="caution">
    <text evidence="1">The sequence shown here is derived from an EMBL/GenBank/DDBJ whole genome shotgun (WGS) entry which is preliminary data.</text>
</comment>
<name>A0A370MW11_9BURK</name>
<dbReference type="AlphaFoldDB" id="A0A370MW11"/>
<proteinExistence type="predicted"/>
<evidence type="ECO:0000313" key="2">
    <source>
        <dbReference type="Proteomes" id="UP000254875"/>
    </source>
</evidence>
<evidence type="ECO:0000313" key="1">
    <source>
        <dbReference type="EMBL" id="RDJ97561.1"/>
    </source>
</evidence>
<accession>A0A370MW11</accession>
<sequence length="45" mass="5366">MPHRCSAWLCTQACRARDPSRQCAQIRRSLLHRFLHRLCTGHRVH</sequence>
<protein>
    <submittedName>
        <fullName evidence="1">Uncharacterized protein</fullName>
    </submittedName>
</protein>